<feature type="transmembrane region" description="Helical" evidence="6">
    <location>
        <begin position="281"/>
        <end position="306"/>
    </location>
</feature>
<evidence type="ECO:0000256" key="4">
    <source>
        <dbReference type="ARBA" id="ARBA00022989"/>
    </source>
</evidence>
<feature type="domain" description="MacB-like periplasmic core" evidence="8">
    <location>
        <begin position="20"/>
        <end position="239"/>
    </location>
</feature>
<feature type="transmembrane region" description="Helical" evidence="6">
    <location>
        <begin position="372"/>
        <end position="395"/>
    </location>
</feature>
<evidence type="ECO:0000313" key="9">
    <source>
        <dbReference type="EMBL" id="WOK04406.1"/>
    </source>
</evidence>
<evidence type="ECO:0000256" key="1">
    <source>
        <dbReference type="ARBA" id="ARBA00004651"/>
    </source>
</evidence>
<evidence type="ECO:0000256" key="5">
    <source>
        <dbReference type="ARBA" id="ARBA00023136"/>
    </source>
</evidence>
<reference evidence="9 10" key="1">
    <citation type="journal article" date="2023" name="Microbiol. Resour. Announc.">
        <title>Complete Genome Sequence of Imperialibacter roseus strain P4T.</title>
        <authorList>
            <person name="Tizabi D.R."/>
            <person name="Bachvaroff T."/>
            <person name="Hill R.T."/>
        </authorList>
    </citation>
    <scope>NUCLEOTIDE SEQUENCE [LARGE SCALE GENOMIC DNA]</scope>
    <source>
        <strain evidence="9 10">P4T</strain>
    </source>
</reference>
<dbReference type="Pfam" id="PF12704">
    <property type="entry name" value="MacB_PCD"/>
    <property type="match status" value="2"/>
</dbReference>
<dbReference type="Proteomes" id="UP001302349">
    <property type="component" value="Chromosome"/>
</dbReference>
<feature type="domain" description="ABC3 transporter permease C-terminal" evidence="7">
    <location>
        <begin position="284"/>
        <end position="399"/>
    </location>
</feature>
<organism evidence="9 10">
    <name type="scientific">Imperialibacter roseus</name>
    <dbReference type="NCBI Taxonomy" id="1324217"/>
    <lineage>
        <taxon>Bacteria</taxon>
        <taxon>Pseudomonadati</taxon>
        <taxon>Bacteroidota</taxon>
        <taxon>Cytophagia</taxon>
        <taxon>Cytophagales</taxon>
        <taxon>Flammeovirgaceae</taxon>
        <taxon>Imperialibacter</taxon>
    </lineage>
</organism>
<dbReference type="Pfam" id="PF02687">
    <property type="entry name" value="FtsX"/>
    <property type="match status" value="2"/>
</dbReference>
<dbReference type="RefSeq" id="WP_317487216.1">
    <property type="nucleotide sequence ID" value="NZ_CP136051.1"/>
</dbReference>
<accession>A0ABZ0IIP0</accession>
<sequence length="787" mass="89092">MLKNYFLVALRTIKRNKIYSTINIFGLSLGIASSILILMWVNDELTYNSSHENLNSIFRVMENQHYSDRIGTTSSTPGPLSPYLKATYPEVKYASRLTWPTENLFNIEEASYYESGRYVDADFLEMFTFKFIEGSAATAFRDKNSVVLTETMAKKYFGNEPATGQTFRFNNKDNLQVTGVVEDWPKNSDFGGFAYLLNFDKFMDENKQWLDQWGNNNVSTFVQLQSGQDWEAYSAKINRLLDEKNENNSIELFLYPATKMHLYGSFENGVQDGGRIRYVKIFAIIAVFLLLIACINFMNLSTALAVKRSKEVALRKVVGAFRKHLIYQFLTESVVFSILGGMLAMALVLLLMPVFNEISDKSLVLDFSMQTVLLFVGTILFTGFVGGSYPAFYIARFEPAKVLKGQLKSGKAAVRFRKVLVTTQFVLSIIMIFCTVVVYQQLWYVQNQDTGFNKEGIIYMEMQENMAEKYDLIQDQLLQDPSILSVSESSFSPLSIGNSTWGLDWPGKDPQERILFSNFAIDGSYIETMGLTLVGGRTFDKTMATDTANIIINESAARKMGFEPLEAVDQPITVWGERKGHIIGVVKDYNYSSSHSVIRPMFMMFEKDWCSYIIVRAKPQQYTAAIDALNSIYTTYAPAYPFEYRFLDVDWAEFYENEERTGQLFQGFAWLSIFISCLGLFGLAAFAIQQRTKEIGVRKVLGASTSSIITLTVKDFALLVIIAAVIGSPLAWYLMDQWLTDFAFHVDISVLVPLAAMLLALVIAIVTVGFHSIRAARTNPVDALRYE</sequence>
<feature type="transmembrane region" description="Helical" evidence="6">
    <location>
        <begin position="21"/>
        <end position="41"/>
    </location>
</feature>
<evidence type="ECO:0000259" key="7">
    <source>
        <dbReference type="Pfam" id="PF02687"/>
    </source>
</evidence>
<evidence type="ECO:0000313" key="10">
    <source>
        <dbReference type="Proteomes" id="UP001302349"/>
    </source>
</evidence>
<gene>
    <name evidence="9" type="ORF">RT717_15100</name>
</gene>
<dbReference type="InterPro" id="IPR003838">
    <property type="entry name" value="ABC3_permease_C"/>
</dbReference>
<feature type="transmembrane region" description="Helical" evidence="6">
    <location>
        <begin position="667"/>
        <end position="688"/>
    </location>
</feature>
<dbReference type="InterPro" id="IPR025857">
    <property type="entry name" value="MacB_PCD"/>
</dbReference>
<feature type="transmembrane region" description="Helical" evidence="6">
    <location>
        <begin position="716"/>
        <end position="735"/>
    </location>
</feature>
<feature type="domain" description="ABC3 transporter permease C-terminal" evidence="7">
    <location>
        <begin position="668"/>
        <end position="780"/>
    </location>
</feature>
<feature type="transmembrane region" description="Helical" evidence="6">
    <location>
        <begin position="416"/>
        <end position="439"/>
    </location>
</feature>
<name>A0ABZ0IIP0_9BACT</name>
<evidence type="ECO:0000259" key="8">
    <source>
        <dbReference type="Pfam" id="PF12704"/>
    </source>
</evidence>
<evidence type="ECO:0000256" key="3">
    <source>
        <dbReference type="ARBA" id="ARBA00022692"/>
    </source>
</evidence>
<feature type="transmembrane region" description="Helical" evidence="6">
    <location>
        <begin position="327"/>
        <end position="352"/>
    </location>
</feature>
<dbReference type="PANTHER" id="PTHR30572">
    <property type="entry name" value="MEMBRANE COMPONENT OF TRANSPORTER-RELATED"/>
    <property type="match status" value="1"/>
</dbReference>
<comment type="subcellular location">
    <subcellularLocation>
        <location evidence="1">Cell membrane</location>
        <topology evidence="1">Multi-pass membrane protein</topology>
    </subcellularLocation>
</comment>
<dbReference type="EMBL" id="CP136051">
    <property type="protein sequence ID" value="WOK04406.1"/>
    <property type="molecule type" value="Genomic_DNA"/>
</dbReference>
<dbReference type="InterPro" id="IPR050250">
    <property type="entry name" value="Macrolide_Exporter_MacB"/>
</dbReference>
<protein>
    <submittedName>
        <fullName evidence="9">ABC transporter permease</fullName>
    </submittedName>
</protein>
<feature type="domain" description="MacB-like periplasmic core" evidence="8">
    <location>
        <begin position="455"/>
        <end position="628"/>
    </location>
</feature>
<keyword evidence="4 6" id="KW-1133">Transmembrane helix</keyword>
<proteinExistence type="predicted"/>
<keyword evidence="2" id="KW-1003">Cell membrane</keyword>
<keyword evidence="10" id="KW-1185">Reference proteome</keyword>
<dbReference type="PANTHER" id="PTHR30572:SF18">
    <property type="entry name" value="ABC-TYPE MACROLIDE FAMILY EXPORT SYSTEM PERMEASE COMPONENT 2"/>
    <property type="match status" value="1"/>
</dbReference>
<keyword evidence="3 6" id="KW-0812">Transmembrane</keyword>
<keyword evidence="5 6" id="KW-0472">Membrane</keyword>
<evidence type="ECO:0000256" key="6">
    <source>
        <dbReference type="SAM" id="Phobius"/>
    </source>
</evidence>
<evidence type="ECO:0000256" key="2">
    <source>
        <dbReference type="ARBA" id="ARBA00022475"/>
    </source>
</evidence>
<feature type="transmembrane region" description="Helical" evidence="6">
    <location>
        <begin position="750"/>
        <end position="770"/>
    </location>
</feature>